<dbReference type="HAMAP" id="MF_00969">
    <property type="entry name" value="TRCF"/>
    <property type="match status" value="1"/>
</dbReference>
<dbReference type="SUPFAM" id="SSF143517">
    <property type="entry name" value="TRCF domain-like"/>
    <property type="match status" value="1"/>
</dbReference>
<dbReference type="Gene3D" id="2.40.10.170">
    <property type="match status" value="1"/>
</dbReference>
<dbReference type="Pfam" id="PF00271">
    <property type="entry name" value="Helicase_C"/>
    <property type="match status" value="1"/>
</dbReference>
<accession>A0ABQ5UWM1</accession>
<dbReference type="PANTHER" id="PTHR47964">
    <property type="entry name" value="ATP-DEPENDENT DNA HELICASE HOMOLOG RECG, CHLOROPLASTIC"/>
    <property type="match status" value="1"/>
</dbReference>
<keyword evidence="8 9" id="KW-0234">DNA repair</keyword>
<dbReference type="SMART" id="SM00982">
    <property type="entry name" value="TRCF"/>
    <property type="match status" value="1"/>
</dbReference>
<evidence type="ECO:0000256" key="2">
    <source>
        <dbReference type="ARBA" id="ARBA00022741"/>
    </source>
</evidence>
<evidence type="ECO:0000259" key="10">
    <source>
        <dbReference type="PROSITE" id="PS51192"/>
    </source>
</evidence>
<dbReference type="Pfam" id="PF00270">
    <property type="entry name" value="DEAD"/>
    <property type="match status" value="1"/>
</dbReference>
<dbReference type="Proteomes" id="UP001161390">
    <property type="component" value="Unassembled WGS sequence"/>
</dbReference>
<dbReference type="InterPro" id="IPR047112">
    <property type="entry name" value="RecG/Mfd"/>
</dbReference>
<evidence type="ECO:0000256" key="3">
    <source>
        <dbReference type="ARBA" id="ARBA00022763"/>
    </source>
</evidence>
<dbReference type="SUPFAM" id="SSF141259">
    <property type="entry name" value="CarD-like"/>
    <property type="match status" value="1"/>
</dbReference>
<dbReference type="NCBIfam" id="TIGR00580">
    <property type="entry name" value="mfd"/>
    <property type="match status" value="1"/>
</dbReference>
<evidence type="ECO:0000256" key="1">
    <source>
        <dbReference type="ARBA" id="ARBA00022490"/>
    </source>
</evidence>
<evidence type="ECO:0000313" key="13">
    <source>
        <dbReference type="Proteomes" id="UP001161390"/>
    </source>
</evidence>
<keyword evidence="3 9" id="KW-0227">DNA damage</keyword>
<reference evidence="12" key="2">
    <citation type="submission" date="2023-01" db="EMBL/GenBank/DDBJ databases">
        <title>Draft genome sequence of Algimonas porphyrae strain NBRC 108216.</title>
        <authorList>
            <person name="Sun Q."/>
            <person name="Mori K."/>
        </authorList>
    </citation>
    <scope>NUCLEOTIDE SEQUENCE</scope>
    <source>
        <strain evidence="12">NBRC 108216</strain>
    </source>
</reference>
<dbReference type="CDD" id="cd17991">
    <property type="entry name" value="DEXHc_TRCF"/>
    <property type="match status" value="1"/>
</dbReference>
<organism evidence="12 13">
    <name type="scientific">Algimonas porphyrae</name>
    <dbReference type="NCBI Taxonomy" id="1128113"/>
    <lineage>
        <taxon>Bacteria</taxon>
        <taxon>Pseudomonadati</taxon>
        <taxon>Pseudomonadota</taxon>
        <taxon>Alphaproteobacteria</taxon>
        <taxon>Maricaulales</taxon>
        <taxon>Robiginitomaculaceae</taxon>
        <taxon>Algimonas</taxon>
    </lineage>
</organism>
<comment type="similarity">
    <text evidence="9">In the N-terminal section; belongs to the UvrB family.</text>
</comment>
<dbReference type="InterPro" id="IPR005118">
    <property type="entry name" value="TRCF_C"/>
</dbReference>
<dbReference type="EMBL" id="BSNJ01000001">
    <property type="protein sequence ID" value="GLQ19105.1"/>
    <property type="molecule type" value="Genomic_DNA"/>
</dbReference>
<dbReference type="InterPro" id="IPR014001">
    <property type="entry name" value="Helicase_ATP-bd"/>
</dbReference>
<dbReference type="PANTHER" id="PTHR47964:SF1">
    <property type="entry name" value="ATP-DEPENDENT DNA HELICASE HOMOLOG RECG, CHLOROPLASTIC"/>
    <property type="match status" value="1"/>
</dbReference>
<evidence type="ECO:0000313" key="12">
    <source>
        <dbReference type="EMBL" id="GLQ19105.1"/>
    </source>
</evidence>
<dbReference type="SMART" id="SM00487">
    <property type="entry name" value="DEXDc"/>
    <property type="match status" value="1"/>
</dbReference>
<dbReference type="Pfam" id="PF17757">
    <property type="entry name" value="UvrB_inter"/>
    <property type="match status" value="1"/>
</dbReference>
<feature type="domain" description="Helicase ATP-binding" evidence="10">
    <location>
        <begin position="636"/>
        <end position="797"/>
    </location>
</feature>
<comment type="subcellular location">
    <subcellularLocation>
        <location evidence="9">Cytoplasm</location>
    </subcellularLocation>
</comment>
<evidence type="ECO:0000256" key="9">
    <source>
        <dbReference type="HAMAP-Rule" id="MF_00969"/>
    </source>
</evidence>
<dbReference type="SMART" id="SM01058">
    <property type="entry name" value="CarD_TRCF"/>
    <property type="match status" value="1"/>
</dbReference>
<dbReference type="InterPro" id="IPR037235">
    <property type="entry name" value="TRCF-like_C_D7"/>
</dbReference>
<dbReference type="Gene3D" id="3.40.50.11140">
    <property type="match status" value="1"/>
</dbReference>
<evidence type="ECO:0000256" key="6">
    <source>
        <dbReference type="ARBA" id="ARBA00022840"/>
    </source>
</evidence>
<protein>
    <recommendedName>
        <fullName evidence="9">Transcription-repair-coupling factor</fullName>
        <shortName evidence="9">TRCF</shortName>
        <ecNumber evidence="9">3.6.4.-</ecNumber>
    </recommendedName>
</protein>
<evidence type="ECO:0000259" key="11">
    <source>
        <dbReference type="PROSITE" id="PS51194"/>
    </source>
</evidence>
<dbReference type="RefSeq" id="WP_284368864.1">
    <property type="nucleotide sequence ID" value="NZ_BSNJ01000001.1"/>
</dbReference>
<dbReference type="InterPro" id="IPR041471">
    <property type="entry name" value="UvrB_inter"/>
</dbReference>
<keyword evidence="6 9" id="KW-0067">ATP-binding</keyword>
<dbReference type="InterPro" id="IPR027417">
    <property type="entry name" value="P-loop_NTPase"/>
</dbReference>
<name>A0ABQ5UWM1_9PROT</name>
<dbReference type="SUPFAM" id="SSF52540">
    <property type="entry name" value="P-loop containing nucleoside triphosphate hydrolases"/>
    <property type="match status" value="4"/>
</dbReference>
<dbReference type="EC" id="3.6.4.-" evidence="9"/>
<keyword evidence="5" id="KW-0347">Helicase</keyword>
<dbReference type="Gene3D" id="3.90.1150.50">
    <property type="entry name" value="Transcription-repair-coupling factor, D7 domain"/>
    <property type="match status" value="1"/>
</dbReference>
<dbReference type="InterPro" id="IPR011545">
    <property type="entry name" value="DEAD/DEAH_box_helicase_dom"/>
</dbReference>
<dbReference type="InterPro" id="IPR004576">
    <property type="entry name" value="Mfd"/>
</dbReference>
<keyword evidence="7 9" id="KW-0238">DNA-binding</keyword>
<dbReference type="PROSITE" id="PS51192">
    <property type="entry name" value="HELICASE_ATP_BIND_1"/>
    <property type="match status" value="1"/>
</dbReference>
<proteinExistence type="inferred from homology"/>
<keyword evidence="13" id="KW-1185">Reference proteome</keyword>
<keyword evidence="4 9" id="KW-0378">Hydrolase</keyword>
<dbReference type="PROSITE" id="PS51194">
    <property type="entry name" value="HELICASE_CTER"/>
    <property type="match status" value="1"/>
</dbReference>
<feature type="domain" description="Helicase C-terminal" evidence="11">
    <location>
        <begin position="818"/>
        <end position="972"/>
    </location>
</feature>
<evidence type="ECO:0000256" key="4">
    <source>
        <dbReference type="ARBA" id="ARBA00022801"/>
    </source>
</evidence>
<dbReference type="InterPro" id="IPR036101">
    <property type="entry name" value="CarD-like/TRCF_RID_sf"/>
</dbReference>
<comment type="caution">
    <text evidence="12">The sequence shown here is derived from an EMBL/GenBank/DDBJ whole genome shotgun (WGS) entry which is preliminary data.</text>
</comment>
<dbReference type="Gene3D" id="3.40.50.300">
    <property type="entry name" value="P-loop containing nucleotide triphosphate hydrolases"/>
    <property type="match status" value="2"/>
</dbReference>
<evidence type="ECO:0000256" key="7">
    <source>
        <dbReference type="ARBA" id="ARBA00023125"/>
    </source>
</evidence>
<dbReference type="Pfam" id="PF03461">
    <property type="entry name" value="TRCF"/>
    <property type="match status" value="1"/>
</dbReference>
<gene>
    <name evidence="9 12" type="primary">mfd</name>
    <name evidence="12" type="ORF">GCM10007854_00600</name>
</gene>
<keyword evidence="2 9" id="KW-0547">Nucleotide-binding</keyword>
<dbReference type="InterPro" id="IPR003711">
    <property type="entry name" value="CarD-like/TRCF_RID"/>
</dbReference>
<evidence type="ECO:0000256" key="5">
    <source>
        <dbReference type="ARBA" id="ARBA00022806"/>
    </source>
</evidence>
<dbReference type="Gene3D" id="3.30.2060.10">
    <property type="entry name" value="Penicillin-binding protein 1b domain"/>
    <property type="match status" value="1"/>
</dbReference>
<dbReference type="Gene3D" id="3.40.50.11180">
    <property type="match status" value="1"/>
</dbReference>
<comment type="similarity">
    <text evidence="9">In the C-terminal section; belongs to the helicase family. RecG subfamily.</text>
</comment>
<dbReference type="Pfam" id="PF02559">
    <property type="entry name" value="CarD_TRCF_RID"/>
    <property type="match status" value="1"/>
</dbReference>
<keyword evidence="1 9" id="KW-0963">Cytoplasm</keyword>
<dbReference type="InterPro" id="IPR001650">
    <property type="entry name" value="Helicase_C-like"/>
</dbReference>
<dbReference type="SMART" id="SM00490">
    <property type="entry name" value="HELICc"/>
    <property type="match status" value="1"/>
</dbReference>
<reference evidence="12" key="1">
    <citation type="journal article" date="2014" name="Int. J. Syst. Evol. Microbiol.">
        <title>Complete genome of a new Firmicutes species belonging to the dominant human colonic microbiota ('Ruminococcus bicirculans') reveals two chromosomes and a selective capacity to utilize plant glucans.</title>
        <authorList>
            <consortium name="NISC Comparative Sequencing Program"/>
            <person name="Wegmann U."/>
            <person name="Louis P."/>
            <person name="Goesmann A."/>
            <person name="Henrissat B."/>
            <person name="Duncan S.H."/>
            <person name="Flint H.J."/>
        </authorList>
    </citation>
    <scope>NUCLEOTIDE SEQUENCE</scope>
    <source>
        <strain evidence="12">NBRC 108216</strain>
    </source>
</reference>
<sequence>MHIQLSRYIGPDHRLTAAGLPEGADALVVTRAAAQISGRVLFIARDDARAASFTAACRFFQSDIPVLNLPAWDALPYDRVSPSRALASKRAGALYSLLAVKADRPLIIVTTVSAILQRVPPRKVIKAAGFRAKAGDDVRREDLEAYLSRNGYIRASTVVEPGDYAVRGGLIDIFPPTRKAPLRLDFFGDELESIREFDIETQRTTHALKSLTLAPVSEVFVEDDTVSQFRKAYIAAFGGGVSRDPVYSAVVDGIRPQGIEHYLPLFYDHTETVFDYVGPQAIIAFDGLANEAMAERDALIEDFYTSRKEHQDARDTGSGDPSKTAGLYRPLAPDALYIPPSELAELTAPLRVRDHTAFDSPDEGETVDFGARVGRSFLAERQTEGVNVFDAVSRHVQALRETKHRVWLATWSEGSRERLTNVLDDQGLIVPIARDGRAAFDIAPGEVRAVVLPLEQGFVMPTPGSNLVVISEQDILGDRLVNRGRKRRAKNFIAEASALNPNDLIVHIDHGVGRYLGLRTLDVGGAPHDCLELEYASEARLYLPVENIELLSRYGNANETAMLDKLGGVAWQSRKAKAKGKLREMAAELIKIAAKRAMKTIEPIEIDDGAYNEFAARFPYAETDDQLNAIKDVFGDLTSGKPMDRLICGDVGFGKTEVALRAAFAVAITGRQVAVVAPTTLLSRQHFKTFSERFRGMPIKVRQLSRLVPAKQAKDTRERLARGEIDIIVGTHAVLSKQVQFQNLGLVVVDEEQRFGVRHKERLKALRADVHMLTLTATPIPRTLQMALTGIRDLSLIATPPVDRLAVRTYVLPFDEVSIRKALLREKYRGGQSYYVTPRIADISRLEEFLRTQVPEVKYVIAHGQMAAGALDDIMSAFYDGQYDVLLSTSIIESGIDIPTANTMIINRADKFGLAQLYQMRGRVGRSKTRAYAYLTMPGEHVATPGALQRLKVLQSLDTLGAGFTLASHDLDMRGGGNPLGEEQSGHIKELGVELYQHMLEEAVAELRDDDTLSDQSWTPQVNLGVAVLIPDEYVEDLNLRLSLYRRISDLENDTESDGLAAELIDRFGPLPDEVDALLKVMKIKRLCRLSHVAKVDAGPKGVVLSMRHEDIKDPSVVMNAITQNSGWRLRPDQTILVQGSYQTPKSRVQGAERAVRALIDPRAAQAAA</sequence>
<evidence type="ECO:0000256" key="8">
    <source>
        <dbReference type="ARBA" id="ARBA00023204"/>
    </source>
</evidence>
<comment type="function">
    <text evidence="9">Couples transcription and DNA repair by recognizing RNA polymerase (RNAP) stalled at DNA lesions. Mediates ATP-dependent release of RNAP and its truncated transcript from the DNA, and recruitment of nucleotide excision repair machinery to the damaged site.</text>
</comment>